<dbReference type="Proteomes" id="UP000608154">
    <property type="component" value="Unassembled WGS sequence"/>
</dbReference>
<evidence type="ECO:0000256" key="4">
    <source>
        <dbReference type="ARBA" id="ARBA00022475"/>
    </source>
</evidence>
<evidence type="ECO:0000256" key="2">
    <source>
        <dbReference type="ARBA" id="ARBA00004236"/>
    </source>
</evidence>
<dbReference type="GO" id="GO:0005886">
    <property type="term" value="C:plasma membrane"/>
    <property type="evidence" value="ECO:0007669"/>
    <property type="project" value="UniProtKB-SubCell"/>
</dbReference>
<evidence type="ECO:0000256" key="3">
    <source>
        <dbReference type="ARBA" id="ARBA00007161"/>
    </source>
</evidence>
<feature type="coiled-coil region" evidence="6">
    <location>
        <begin position="202"/>
        <end position="271"/>
    </location>
</feature>
<keyword evidence="6" id="KW-0175">Coiled coil</keyword>
<dbReference type="PANTHER" id="PTHR13806:SF31">
    <property type="entry name" value="FLOTILLIN-LIKE PROTEIN 1-RELATED"/>
    <property type="match status" value="1"/>
</dbReference>
<comment type="similarity">
    <text evidence="3">Belongs to the band 7/mec-2 family. Flotillin subfamily.</text>
</comment>
<feature type="domain" description="Band 7" evidence="9">
    <location>
        <begin position="26"/>
        <end position="195"/>
    </location>
</feature>
<evidence type="ECO:0000313" key="10">
    <source>
        <dbReference type="EMBL" id="GGB90860.1"/>
    </source>
</evidence>
<evidence type="ECO:0000256" key="7">
    <source>
        <dbReference type="SAM" id="MobiDB-lite"/>
    </source>
</evidence>
<keyword evidence="8" id="KW-1133">Transmembrane helix</keyword>
<keyword evidence="5 8" id="KW-0472">Membrane</keyword>
<feature type="transmembrane region" description="Helical" evidence="8">
    <location>
        <begin position="6"/>
        <end position="26"/>
    </location>
</feature>
<gene>
    <name evidence="10" type="ORF">GCM10011494_06530</name>
</gene>
<sequence>MEAFVGPAIIAGIALVVLLAFGVMLARLYRRASKEIAFVRTGVGGEKVVMNGGALVLPIFHETMPVNMNTVRLAVERKNQDALITLDRLRIDVKAEFYVRVRPDAPAIAMAAQTLGARTMHPEALKDLVEGKFVDALRSVAAGMSMNQLHEQRADFVQKVQQVSSSDLAMNGLELESVSLTGLDQTSIEHFNANNAFDAEGLTKLTEQIELRKKARNDIEQDTRVQIESKNLEAERQSLQIQRENEFAKLEQEREVEMRRAEQAAEVAREQALRGREAEEARIIAKQKVDAQQIESDRSVAEARIAQQQAVELARQEQQIAIQNKSREESQAKAEADEARSKAVAAEEQVTTSRETEIAERAKRIELIEATKEAERQAISVKVQAEAEKEAAANRAEAARLAAEGEAEAEKLRAEAARVRFEVEAAGQRAINEAANILSSDQISLQMKMALLKVLPEVVRESVRPMEAIDSIKIVQVDGLTQKGGVANGASAGGSGNLANDAVSAALAYRAQAPVIDGLMKELGLDGASLATLVKGAADLSDTPAAVPNGEVEGEAIASQD</sequence>
<dbReference type="SMART" id="SM00244">
    <property type="entry name" value="PHB"/>
    <property type="match status" value="1"/>
</dbReference>
<dbReference type="Pfam" id="PF15975">
    <property type="entry name" value="Flot"/>
    <property type="match status" value="1"/>
</dbReference>
<feature type="region of interest" description="Disordered" evidence="7">
    <location>
        <begin position="322"/>
        <end position="352"/>
    </location>
</feature>
<name>A0A916TSH2_9SPHN</name>
<keyword evidence="4" id="KW-1003">Cell membrane</keyword>
<dbReference type="RefSeq" id="WP_188768374.1">
    <property type="nucleotide sequence ID" value="NZ_BMHK01000003.1"/>
</dbReference>
<evidence type="ECO:0000259" key="9">
    <source>
        <dbReference type="SMART" id="SM00244"/>
    </source>
</evidence>
<dbReference type="CDD" id="cd03399">
    <property type="entry name" value="SPFH_flotillin"/>
    <property type="match status" value="1"/>
</dbReference>
<feature type="coiled-coil region" evidence="6">
    <location>
        <begin position="382"/>
        <end position="422"/>
    </location>
</feature>
<organism evidence="10 11">
    <name type="scientific">Novosphingobium endophyticum</name>
    <dbReference type="NCBI Taxonomy" id="1955250"/>
    <lineage>
        <taxon>Bacteria</taxon>
        <taxon>Pseudomonadati</taxon>
        <taxon>Pseudomonadota</taxon>
        <taxon>Alphaproteobacteria</taxon>
        <taxon>Sphingomonadales</taxon>
        <taxon>Sphingomonadaceae</taxon>
        <taxon>Novosphingobium</taxon>
    </lineage>
</organism>
<comment type="subcellular location">
    <subcellularLocation>
        <location evidence="2">Cell membrane</location>
    </subcellularLocation>
    <subcellularLocation>
        <location evidence="1">Membrane</location>
        <topology evidence="1">Single-pass membrane protein</topology>
    </subcellularLocation>
</comment>
<evidence type="ECO:0000256" key="5">
    <source>
        <dbReference type="ARBA" id="ARBA00023136"/>
    </source>
</evidence>
<keyword evidence="8" id="KW-0812">Transmembrane</keyword>
<dbReference type="InterPro" id="IPR027705">
    <property type="entry name" value="Flotillin_fam"/>
</dbReference>
<protein>
    <submittedName>
        <fullName evidence="10">Flotillin family protein</fullName>
    </submittedName>
</protein>
<reference evidence="10" key="1">
    <citation type="journal article" date="2014" name="Int. J. Syst. Evol. Microbiol.">
        <title>Complete genome sequence of Corynebacterium casei LMG S-19264T (=DSM 44701T), isolated from a smear-ripened cheese.</title>
        <authorList>
            <consortium name="US DOE Joint Genome Institute (JGI-PGF)"/>
            <person name="Walter F."/>
            <person name="Albersmeier A."/>
            <person name="Kalinowski J."/>
            <person name="Ruckert C."/>
        </authorList>
    </citation>
    <scope>NUCLEOTIDE SEQUENCE</scope>
    <source>
        <strain evidence="10">CGMCC 1.15095</strain>
    </source>
</reference>
<proteinExistence type="inferred from homology"/>
<evidence type="ECO:0000256" key="8">
    <source>
        <dbReference type="SAM" id="Phobius"/>
    </source>
</evidence>
<evidence type="ECO:0000313" key="11">
    <source>
        <dbReference type="Proteomes" id="UP000608154"/>
    </source>
</evidence>
<comment type="caution">
    <text evidence="10">The sequence shown here is derived from an EMBL/GenBank/DDBJ whole genome shotgun (WGS) entry which is preliminary data.</text>
</comment>
<feature type="region of interest" description="Disordered" evidence="7">
    <location>
        <begin position="542"/>
        <end position="561"/>
    </location>
</feature>
<dbReference type="EMBL" id="BMHK01000003">
    <property type="protein sequence ID" value="GGB90860.1"/>
    <property type="molecule type" value="Genomic_DNA"/>
</dbReference>
<evidence type="ECO:0000256" key="6">
    <source>
        <dbReference type="SAM" id="Coils"/>
    </source>
</evidence>
<dbReference type="Pfam" id="PF01145">
    <property type="entry name" value="Band_7"/>
    <property type="match status" value="1"/>
</dbReference>
<dbReference type="InterPro" id="IPR036013">
    <property type="entry name" value="Band_7/SPFH_dom_sf"/>
</dbReference>
<dbReference type="Gene3D" id="3.30.479.30">
    <property type="entry name" value="Band 7 domain"/>
    <property type="match status" value="1"/>
</dbReference>
<accession>A0A916TSH2</accession>
<dbReference type="PANTHER" id="PTHR13806">
    <property type="entry name" value="FLOTILLIN-RELATED"/>
    <property type="match status" value="1"/>
</dbReference>
<evidence type="ECO:0000256" key="1">
    <source>
        <dbReference type="ARBA" id="ARBA00004167"/>
    </source>
</evidence>
<dbReference type="InterPro" id="IPR031905">
    <property type="entry name" value="Flotillin_C"/>
</dbReference>
<keyword evidence="11" id="KW-1185">Reference proteome</keyword>
<dbReference type="SUPFAM" id="SSF117892">
    <property type="entry name" value="Band 7/SPFH domain"/>
    <property type="match status" value="1"/>
</dbReference>
<dbReference type="InterPro" id="IPR001107">
    <property type="entry name" value="Band_7"/>
</dbReference>
<reference evidence="10" key="2">
    <citation type="submission" date="2020-09" db="EMBL/GenBank/DDBJ databases">
        <authorList>
            <person name="Sun Q."/>
            <person name="Zhou Y."/>
        </authorList>
    </citation>
    <scope>NUCLEOTIDE SEQUENCE</scope>
    <source>
        <strain evidence="10">CGMCC 1.15095</strain>
    </source>
</reference>
<dbReference type="AlphaFoldDB" id="A0A916TSH2"/>
<feature type="compositionally biased region" description="Basic and acidic residues" evidence="7">
    <location>
        <begin position="325"/>
        <end position="341"/>
    </location>
</feature>